<keyword evidence="3" id="KW-0808">Transferase</keyword>
<feature type="transmembrane region" description="Helical" evidence="1">
    <location>
        <begin position="38"/>
        <end position="56"/>
    </location>
</feature>
<dbReference type="PANTHER" id="PTHR34220:SF7">
    <property type="entry name" value="SENSOR HISTIDINE KINASE YPDA"/>
    <property type="match status" value="1"/>
</dbReference>
<evidence type="ECO:0000259" key="2">
    <source>
        <dbReference type="Pfam" id="PF06580"/>
    </source>
</evidence>
<evidence type="ECO:0000313" key="3">
    <source>
        <dbReference type="EMBL" id="QNN70179.1"/>
    </source>
</evidence>
<dbReference type="Proteomes" id="UP000515804">
    <property type="component" value="Chromosome"/>
</dbReference>
<dbReference type="InterPro" id="IPR036890">
    <property type="entry name" value="HATPase_C_sf"/>
</dbReference>
<dbReference type="GO" id="GO:0016020">
    <property type="term" value="C:membrane"/>
    <property type="evidence" value="ECO:0007669"/>
    <property type="project" value="InterPro"/>
</dbReference>
<keyword evidence="1" id="KW-0812">Transmembrane</keyword>
<feature type="domain" description="Signal transduction histidine kinase internal region" evidence="2">
    <location>
        <begin position="173"/>
        <end position="249"/>
    </location>
</feature>
<feature type="transmembrane region" description="Helical" evidence="1">
    <location>
        <begin position="68"/>
        <end position="89"/>
    </location>
</feature>
<keyword evidence="1" id="KW-0472">Membrane</keyword>
<dbReference type="InterPro" id="IPR050640">
    <property type="entry name" value="Bact_2-comp_sensor_kinase"/>
</dbReference>
<evidence type="ECO:0000313" key="4">
    <source>
        <dbReference type="Proteomes" id="UP000515804"/>
    </source>
</evidence>
<feature type="transmembrane region" description="Helical" evidence="1">
    <location>
        <begin position="136"/>
        <end position="156"/>
    </location>
</feature>
<name>A0A7G9SQQ4_9GAMM</name>
<keyword evidence="1" id="KW-1133">Transmembrane helix</keyword>
<dbReference type="InterPro" id="IPR010559">
    <property type="entry name" value="Sig_transdc_His_kin_internal"/>
</dbReference>
<keyword evidence="4" id="KW-1185">Reference proteome</keyword>
<feature type="transmembrane region" description="Helical" evidence="1">
    <location>
        <begin position="101"/>
        <end position="124"/>
    </location>
</feature>
<gene>
    <name evidence="3" type="ORF">H9L16_00555</name>
</gene>
<reference evidence="3 4" key="1">
    <citation type="submission" date="2020-08" db="EMBL/GenBank/DDBJ databases">
        <title>Genome sequence of Thermomonas carbonis KCTC 42013T.</title>
        <authorList>
            <person name="Hyun D.-W."/>
            <person name="Bae J.-W."/>
        </authorList>
    </citation>
    <scope>NUCLEOTIDE SEQUENCE [LARGE SCALE GENOMIC DNA]</scope>
    <source>
        <strain evidence="3 4">KCTC 42013</strain>
    </source>
</reference>
<dbReference type="EMBL" id="CP060719">
    <property type="protein sequence ID" value="QNN70179.1"/>
    <property type="molecule type" value="Genomic_DNA"/>
</dbReference>
<accession>A0A7G9SQQ4</accession>
<keyword evidence="3" id="KW-0418">Kinase</keyword>
<dbReference type="PANTHER" id="PTHR34220">
    <property type="entry name" value="SENSOR HISTIDINE KINASE YPDA"/>
    <property type="match status" value="1"/>
</dbReference>
<dbReference type="Pfam" id="PF06580">
    <property type="entry name" value="His_kinase"/>
    <property type="match status" value="1"/>
</dbReference>
<dbReference type="RefSeq" id="WP_187552695.1">
    <property type="nucleotide sequence ID" value="NZ_CP060719.1"/>
</dbReference>
<dbReference type="Gene3D" id="3.30.565.10">
    <property type="entry name" value="Histidine kinase-like ATPase, C-terminal domain"/>
    <property type="match status" value="1"/>
</dbReference>
<organism evidence="3 4">
    <name type="scientific">Thermomonas carbonis</name>
    <dbReference type="NCBI Taxonomy" id="1463158"/>
    <lineage>
        <taxon>Bacteria</taxon>
        <taxon>Pseudomonadati</taxon>
        <taxon>Pseudomonadota</taxon>
        <taxon>Gammaproteobacteria</taxon>
        <taxon>Lysobacterales</taxon>
        <taxon>Lysobacteraceae</taxon>
        <taxon>Thermomonas</taxon>
    </lineage>
</organism>
<sequence>MGGGFNHTEPAKLAHGHLQRTDLDSTSHPLSALWRPPALMAVVLGGEALALILALAPAQPEGGRLVQFGLASFGIQWIGLGTLSLLWLLRRPLGMLPRLALAWACLAQLLLMTLLVAMAAWKILGESAVMGGAGPVLVWRMLAIALVVGLIGLIAFQNYSEARRLAVRAKQLELEALQARIRPHFLFNTLNTGAALVHARPADAERLLLDLADLFRCALRGPQQIPLAEELALARRYLEIEALRFGDRLRLGWVVPETMPEVLVPSLSIQPLAENAIRHGIERRPDGGAVDVAVHLHADRVEITVANDMPGTAGGGGGHAIGLASARERVHALTDGRGRVESRIEDGRYIASVHLPLA</sequence>
<dbReference type="AlphaFoldDB" id="A0A7G9SQQ4"/>
<proteinExistence type="predicted"/>
<dbReference type="SUPFAM" id="SSF55874">
    <property type="entry name" value="ATPase domain of HSP90 chaperone/DNA topoisomerase II/histidine kinase"/>
    <property type="match status" value="1"/>
</dbReference>
<dbReference type="GO" id="GO:0000155">
    <property type="term" value="F:phosphorelay sensor kinase activity"/>
    <property type="evidence" value="ECO:0007669"/>
    <property type="project" value="InterPro"/>
</dbReference>
<protein>
    <submittedName>
        <fullName evidence="3">Histidine kinase</fullName>
    </submittedName>
</protein>
<evidence type="ECO:0000256" key="1">
    <source>
        <dbReference type="SAM" id="Phobius"/>
    </source>
</evidence>
<dbReference type="KEGG" id="tcn:H9L16_00555"/>